<feature type="domain" description="NfeD-like C-terminal" evidence="6">
    <location>
        <begin position="384"/>
        <end position="438"/>
    </location>
</feature>
<dbReference type="InterPro" id="IPR056738">
    <property type="entry name" value="NfeD1b_N"/>
</dbReference>
<evidence type="ECO:0000259" key="8">
    <source>
        <dbReference type="Pfam" id="PF25145"/>
    </source>
</evidence>
<feature type="transmembrane region" description="Helical" evidence="5">
    <location>
        <begin position="332"/>
        <end position="355"/>
    </location>
</feature>
<feature type="transmembrane region" description="Helical" evidence="5">
    <location>
        <begin position="261"/>
        <end position="278"/>
    </location>
</feature>
<dbReference type="PANTHER" id="PTHR33507">
    <property type="entry name" value="INNER MEMBRANE PROTEIN YBBJ"/>
    <property type="match status" value="1"/>
</dbReference>
<dbReference type="Proteomes" id="UP000481043">
    <property type="component" value="Unassembled WGS sequence"/>
</dbReference>
<protein>
    <submittedName>
        <fullName evidence="9">Nodulation protein NfeD</fullName>
    </submittedName>
</protein>
<dbReference type="CDD" id="cd07021">
    <property type="entry name" value="Clp_protease_NfeD_like"/>
    <property type="match status" value="1"/>
</dbReference>
<accession>A0A6M0Q5W1</accession>
<dbReference type="EMBL" id="JAAIWM010000002">
    <property type="protein sequence ID" value="NEY71664.1"/>
    <property type="molecule type" value="Genomic_DNA"/>
</dbReference>
<evidence type="ECO:0000313" key="10">
    <source>
        <dbReference type="Proteomes" id="UP000481043"/>
    </source>
</evidence>
<keyword evidence="2 5" id="KW-0812">Transmembrane</keyword>
<dbReference type="Pfam" id="PF25145">
    <property type="entry name" value="NfeD1b_N"/>
    <property type="match status" value="1"/>
</dbReference>
<proteinExistence type="predicted"/>
<dbReference type="AlphaFoldDB" id="A0A6M0Q5W1"/>
<dbReference type="InterPro" id="IPR002810">
    <property type="entry name" value="NfeD-like_C"/>
</dbReference>
<evidence type="ECO:0000256" key="2">
    <source>
        <dbReference type="ARBA" id="ARBA00022692"/>
    </source>
</evidence>
<evidence type="ECO:0000259" key="7">
    <source>
        <dbReference type="Pfam" id="PF24961"/>
    </source>
</evidence>
<evidence type="ECO:0000256" key="3">
    <source>
        <dbReference type="ARBA" id="ARBA00022989"/>
    </source>
</evidence>
<dbReference type="SUPFAM" id="SSF52096">
    <property type="entry name" value="ClpP/crotonase"/>
    <property type="match status" value="1"/>
</dbReference>
<evidence type="ECO:0000256" key="5">
    <source>
        <dbReference type="SAM" id="Phobius"/>
    </source>
</evidence>
<name>A0A6M0Q5W1_9BACI</name>
<gene>
    <name evidence="9" type="ORF">G4D63_07885</name>
</gene>
<dbReference type="Pfam" id="PF01957">
    <property type="entry name" value="NfeD"/>
    <property type="match status" value="1"/>
</dbReference>
<dbReference type="Gene3D" id="3.90.226.10">
    <property type="entry name" value="2-enoyl-CoA Hydratase, Chain A, domain 1"/>
    <property type="match status" value="1"/>
</dbReference>
<dbReference type="InterPro" id="IPR056739">
    <property type="entry name" value="NfeD_membrane"/>
</dbReference>
<dbReference type="Gene3D" id="2.40.50.140">
    <property type="entry name" value="Nucleic acid-binding proteins"/>
    <property type="match status" value="1"/>
</dbReference>
<evidence type="ECO:0000256" key="4">
    <source>
        <dbReference type="ARBA" id="ARBA00023136"/>
    </source>
</evidence>
<dbReference type="InterPro" id="IPR012340">
    <property type="entry name" value="NA-bd_OB-fold"/>
</dbReference>
<feature type="domain" description="NfeD integral membrane" evidence="7">
    <location>
        <begin position="240"/>
        <end position="353"/>
    </location>
</feature>
<evidence type="ECO:0000259" key="6">
    <source>
        <dbReference type="Pfam" id="PF01957"/>
    </source>
</evidence>
<reference evidence="9 10" key="1">
    <citation type="submission" date="2020-02" db="EMBL/GenBank/DDBJ databases">
        <title>Bacillus aquiflavi sp. nov., isolated from yellow water of strong flavor Chinese baijiu in Yibin region of China.</title>
        <authorList>
            <person name="Xie J."/>
        </authorList>
    </citation>
    <scope>NUCLEOTIDE SEQUENCE [LARGE SCALE GENOMIC DNA]</scope>
    <source>
        <strain evidence="9 10">SA4</strain>
    </source>
</reference>
<evidence type="ECO:0000256" key="1">
    <source>
        <dbReference type="ARBA" id="ARBA00004141"/>
    </source>
</evidence>
<comment type="subcellular location">
    <subcellularLocation>
        <location evidence="1">Membrane</location>
        <topology evidence="1">Multi-pass membrane protein</topology>
    </subcellularLocation>
</comment>
<feature type="domain" description="NfeD1b N-terminal" evidence="8">
    <location>
        <begin position="35"/>
        <end position="222"/>
    </location>
</feature>
<dbReference type="InterPro" id="IPR052165">
    <property type="entry name" value="Membrane_assoc_protease"/>
</dbReference>
<dbReference type="Pfam" id="PF24961">
    <property type="entry name" value="NfeD_membrane"/>
    <property type="match status" value="1"/>
</dbReference>
<keyword evidence="10" id="KW-1185">Reference proteome</keyword>
<dbReference type="GO" id="GO:0005886">
    <property type="term" value="C:plasma membrane"/>
    <property type="evidence" value="ECO:0007669"/>
    <property type="project" value="TreeGrafter"/>
</dbReference>
<keyword evidence="4 5" id="KW-0472">Membrane</keyword>
<dbReference type="RefSeq" id="WP_163179100.1">
    <property type="nucleotide sequence ID" value="NZ_JAAIWM010000002.1"/>
</dbReference>
<dbReference type="PANTHER" id="PTHR33507:SF3">
    <property type="entry name" value="INNER MEMBRANE PROTEIN YBBJ"/>
    <property type="match status" value="1"/>
</dbReference>
<sequence>MKIKNFVWLVFSILLISVIIGNFGSNAVASDEEKVVYVIPVQETVEKGLLAFINRSIKEAEEMNAELIILDINTPGGVVAAASDIAKSVTSTNVPLIAFVNKQALSAGAYIALNADEIYMTPGSTMGSAAIIDQQGNAAGAKAESFWLAAMKSAAELNDRDPIYALAMADQDIDLPELGAGKGELLTLTPTQAVEVGYSEGTVSSLSELTEKLGVSDHQIVQSEVSLSENIARFITHPVVVPILLSLGSLGLILELYSPGFGIPGFVGVSSLLLFFYGHTVAGLAGMEAIILFVVGFILLIIELFVPGGILGVIGLAAVLTSVFISTESIELAAISVFIAFLVCVIVSVLLFKVFGKKIRLFDRLVLKDATHTEQGYVSNVNRHELVGLEGETVSPLRPSGTAIFNDEYLHVVTEGVYISEKTPVKIVKVEGARVVVREIRLLEE</sequence>
<comment type="caution">
    <text evidence="9">The sequence shown here is derived from an EMBL/GenBank/DDBJ whole genome shotgun (WGS) entry which is preliminary data.</text>
</comment>
<evidence type="ECO:0000313" key="9">
    <source>
        <dbReference type="EMBL" id="NEY71664.1"/>
    </source>
</evidence>
<keyword evidence="3 5" id="KW-1133">Transmembrane helix</keyword>
<dbReference type="InterPro" id="IPR029045">
    <property type="entry name" value="ClpP/crotonase-like_dom_sf"/>
</dbReference>
<feature type="transmembrane region" description="Helical" evidence="5">
    <location>
        <begin position="284"/>
        <end position="302"/>
    </location>
</feature>
<organism evidence="9 10">
    <name type="scientific">Bacillus mesophilus</name>
    <dbReference type="NCBI Taxonomy" id="1808955"/>
    <lineage>
        <taxon>Bacteria</taxon>
        <taxon>Bacillati</taxon>
        <taxon>Bacillota</taxon>
        <taxon>Bacilli</taxon>
        <taxon>Bacillales</taxon>
        <taxon>Bacillaceae</taxon>
        <taxon>Bacillus</taxon>
    </lineage>
</organism>